<evidence type="ECO:0000256" key="1">
    <source>
        <dbReference type="SAM" id="MobiDB-lite"/>
    </source>
</evidence>
<feature type="transmembrane region" description="Helical" evidence="2">
    <location>
        <begin position="244"/>
        <end position="269"/>
    </location>
</feature>
<feature type="domain" description="CAAX prenyl protease 2/Lysostaphin resistance protein A-like" evidence="3">
    <location>
        <begin position="296"/>
        <end position="364"/>
    </location>
</feature>
<name>A0A4D6LBP2_VIGUN</name>
<keyword evidence="4" id="KW-0645">Protease</keyword>
<dbReference type="Pfam" id="PF02517">
    <property type="entry name" value="Rce1-like"/>
    <property type="match status" value="1"/>
</dbReference>
<dbReference type="GO" id="GO:0006508">
    <property type="term" value="P:proteolysis"/>
    <property type="evidence" value="ECO:0007669"/>
    <property type="project" value="UniProtKB-KW"/>
</dbReference>
<keyword evidence="2" id="KW-0812">Transmembrane</keyword>
<organism evidence="4 5">
    <name type="scientific">Vigna unguiculata</name>
    <name type="common">Cowpea</name>
    <dbReference type="NCBI Taxonomy" id="3917"/>
    <lineage>
        <taxon>Eukaryota</taxon>
        <taxon>Viridiplantae</taxon>
        <taxon>Streptophyta</taxon>
        <taxon>Embryophyta</taxon>
        <taxon>Tracheophyta</taxon>
        <taxon>Spermatophyta</taxon>
        <taxon>Magnoliopsida</taxon>
        <taxon>eudicotyledons</taxon>
        <taxon>Gunneridae</taxon>
        <taxon>Pentapetalae</taxon>
        <taxon>rosids</taxon>
        <taxon>fabids</taxon>
        <taxon>Fabales</taxon>
        <taxon>Fabaceae</taxon>
        <taxon>Papilionoideae</taxon>
        <taxon>50 kb inversion clade</taxon>
        <taxon>NPAAA clade</taxon>
        <taxon>indigoferoid/millettioid clade</taxon>
        <taxon>Phaseoleae</taxon>
        <taxon>Vigna</taxon>
    </lineage>
</organism>
<dbReference type="Proteomes" id="UP000501690">
    <property type="component" value="Linkage Group LG3"/>
</dbReference>
<dbReference type="GO" id="GO:0080120">
    <property type="term" value="P:CAAX-box protein maturation"/>
    <property type="evidence" value="ECO:0007669"/>
    <property type="project" value="UniProtKB-ARBA"/>
</dbReference>
<gene>
    <name evidence="4" type="ORF">DEO72_LG3g512</name>
</gene>
<protein>
    <submittedName>
        <fullName evidence="4">CAAX amino terminal protease</fullName>
    </submittedName>
</protein>
<proteinExistence type="predicted"/>
<keyword evidence="4" id="KW-0378">Hydrolase</keyword>
<evidence type="ECO:0000259" key="3">
    <source>
        <dbReference type="Pfam" id="PF02517"/>
    </source>
</evidence>
<sequence length="373" mass="41355">MMTLWKVVAWRRSLPRCVGRKWRQRELQLSWIDGERRSINFGKNLSSRTEQYGAGNPRRDDDRDVADRDVAGDGTCVIKKMEYFLRGRRGEWRWRSPVGNGAVDALARWQWRRSVAASALLQQCESLHGRGRGIGSGMAYSEAMGGALGLANGFVNLSCLCVMDAIHRFKPDVLSLNVEAVMLLLDIGYAIPFDSRTFVILEVGCITTAVILGIIYSVADTFQPLPEDFFKYDLREPFNLQKGWLLWAGVGLVSAFIANVLTRVAVSIFSGGPPKGQTDALVILAPLVGSSNLGTACRLVVSCVLIPLLEETVFRGFLMTSLTKWVPTPVAVVIISSLFALAHLRPAQFPHIFVIGIHHNSTFVNSVSFYHQL</sequence>
<evidence type="ECO:0000313" key="4">
    <source>
        <dbReference type="EMBL" id="QCD85991.1"/>
    </source>
</evidence>
<dbReference type="PANTHER" id="PTHR43592">
    <property type="entry name" value="CAAX AMINO TERMINAL PROTEASE"/>
    <property type="match status" value="1"/>
</dbReference>
<accession>A0A4D6LBP2</accession>
<evidence type="ECO:0000313" key="5">
    <source>
        <dbReference type="Proteomes" id="UP000501690"/>
    </source>
</evidence>
<feature type="transmembrane region" description="Helical" evidence="2">
    <location>
        <begin position="281"/>
        <end position="309"/>
    </location>
</feature>
<feature type="transmembrane region" description="Helical" evidence="2">
    <location>
        <begin position="198"/>
        <end position="219"/>
    </location>
</feature>
<dbReference type="EMBL" id="CP039347">
    <property type="protein sequence ID" value="QCD85991.1"/>
    <property type="molecule type" value="Genomic_DNA"/>
</dbReference>
<keyword evidence="5" id="KW-1185">Reference proteome</keyword>
<feature type="region of interest" description="Disordered" evidence="1">
    <location>
        <begin position="47"/>
        <end position="67"/>
    </location>
</feature>
<keyword evidence="2" id="KW-1133">Transmembrane helix</keyword>
<evidence type="ECO:0000256" key="2">
    <source>
        <dbReference type="SAM" id="Phobius"/>
    </source>
</evidence>
<feature type="transmembrane region" description="Helical" evidence="2">
    <location>
        <begin position="325"/>
        <end position="344"/>
    </location>
</feature>
<keyword evidence="2" id="KW-0472">Membrane</keyword>
<dbReference type="InterPro" id="IPR003675">
    <property type="entry name" value="Rce1/LyrA-like_dom"/>
</dbReference>
<dbReference type="PANTHER" id="PTHR43592:SF15">
    <property type="entry name" value="CAAX AMINO TERMINAL PROTEASE FAMILY PROTEIN"/>
    <property type="match status" value="1"/>
</dbReference>
<dbReference type="GO" id="GO:0004175">
    <property type="term" value="F:endopeptidase activity"/>
    <property type="evidence" value="ECO:0007669"/>
    <property type="project" value="UniProtKB-ARBA"/>
</dbReference>
<dbReference type="AlphaFoldDB" id="A0A4D6LBP2"/>
<reference evidence="4 5" key="1">
    <citation type="submission" date="2019-04" db="EMBL/GenBank/DDBJ databases">
        <title>An improved genome assembly and genetic linkage map for asparagus bean, Vigna unguiculata ssp. sesquipedialis.</title>
        <authorList>
            <person name="Xia Q."/>
            <person name="Zhang R."/>
            <person name="Dong Y."/>
        </authorList>
    </citation>
    <scope>NUCLEOTIDE SEQUENCE [LARGE SCALE GENOMIC DNA]</scope>
    <source>
        <tissue evidence="4">Leaf</tissue>
    </source>
</reference>
<feature type="compositionally biased region" description="Basic and acidic residues" evidence="1">
    <location>
        <begin position="57"/>
        <end position="67"/>
    </location>
</feature>